<organism evidence="1 2">
    <name type="scientific">Hygrophoropsis aurantiaca</name>
    <dbReference type="NCBI Taxonomy" id="72124"/>
    <lineage>
        <taxon>Eukaryota</taxon>
        <taxon>Fungi</taxon>
        <taxon>Dikarya</taxon>
        <taxon>Basidiomycota</taxon>
        <taxon>Agaricomycotina</taxon>
        <taxon>Agaricomycetes</taxon>
        <taxon>Agaricomycetidae</taxon>
        <taxon>Boletales</taxon>
        <taxon>Coniophorineae</taxon>
        <taxon>Hygrophoropsidaceae</taxon>
        <taxon>Hygrophoropsis</taxon>
    </lineage>
</organism>
<gene>
    <name evidence="1" type="ORF">BJ138DRAFT_1016435</name>
</gene>
<protein>
    <submittedName>
        <fullName evidence="1">Uncharacterized protein</fullName>
    </submittedName>
</protein>
<proteinExistence type="predicted"/>
<sequence>STRNSRIERLWVEVGTQFARRWRAFFTRLERLHRLNVEKPEHLWLLSTLFLGAINEDCDDFRHEWNSHPIGGPETNNKSPQDLRLLGQAVLGLYKEDCEGIHPDTINRYYGAHGEEIIRRRDQTGAGHPGDETDNESDSDSGGEEISAQVEQDQRSHVLHDAVEVPVLGNPFGSEHDEGLFFQVLEGLVAQGITPVGYKLLPEEQDADDQTMVEVLQVGRKRANVLKISLIDPIWHHRAKLWAQALSTLTLFEADGYFEK</sequence>
<dbReference type="EMBL" id="MU268036">
    <property type="protein sequence ID" value="KAH7906323.1"/>
    <property type="molecule type" value="Genomic_DNA"/>
</dbReference>
<dbReference type="Proteomes" id="UP000790377">
    <property type="component" value="Unassembled WGS sequence"/>
</dbReference>
<reference evidence="1" key="1">
    <citation type="journal article" date="2021" name="New Phytol.">
        <title>Evolutionary innovations through gain and loss of genes in the ectomycorrhizal Boletales.</title>
        <authorList>
            <person name="Wu G."/>
            <person name="Miyauchi S."/>
            <person name="Morin E."/>
            <person name="Kuo A."/>
            <person name="Drula E."/>
            <person name="Varga T."/>
            <person name="Kohler A."/>
            <person name="Feng B."/>
            <person name="Cao Y."/>
            <person name="Lipzen A."/>
            <person name="Daum C."/>
            <person name="Hundley H."/>
            <person name="Pangilinan J."/>
            <person name="Johnson J."/>
            <person name="Barry K."/>
            <person name="LaButti K."/>
            <person name="Ng V."/>
            <person name="Ahrendt S."/>
            <person name="Min B."/>
            <person name="Choi I.G."/>
            <person name="Park H."/>
            <person name="Plett J.M."/>
            <person name="Magnuson J."/>
            <person name="Spatafora J.W."/>
            <person name="Nagy L.G."/>
            <person name="Henrissat B."/>
            <person name="Grigoriev I.V."/>
            <person name="Yang Z.L."/>
            <person name="Xu J."/>
            <person name="Martin F.M."/>
        </authorList>
    </citation>
    <scope>NUCLEOTIDE SEQUENCE</scope>
    <source>
        <strain evidence="1">ATCC 28755</strain>
    </source>
</reference>
<feature type="non-terminal residue" evidence="1">
    <location>
        <position position="1"/>
    </location>
</feature>
<accession>A0ACB7ZZW2</accession>
<comment type="caution">
    <text evidence="1">The sequence shown here is derived from an EMBL/GenBank/DDBJ whole genome shotgun (WGS) entry which is preliminary data.</text>
</comment>
<keyword evidence="2" id="KW-1185">Reference proteome</keyword>
<evidence type="ECO:0000313" key="1">
    <source>
        <dbReference type="EMBL" id="KAH7906323.1"/>
    </source>
</evidence>
<name>A0ACB7ZZW2_9AGAM</name>
<evidence type="ECO:0000313" key="2">
    <source>
        <dbReference type="Proteomes" id="UP000790377"/>
    </source>
</evidence>